<reference evidence="2" key="2">
    <citation type="submission" date="2021-03" db="UniProtKB">
        <authorList>
            <consortium name="EnsemblPlants"/>
        </authorList>
    </citation>
    <scope>IDENTIFICATION</scope>
</reference>
<reference evidence="2" key="1">
    <citation type="submission" date="2018-11" db="EMBL/GenBank/DDBJ databases">
        <authorList>
            <person name="Grassa J C."/>
        </authorList>
    </citation>
    <scope>NUCLEOTIDE SEQUENCE [LARGE SCALE GENOMIC DNA]</scope>
</reference>
<dbReference type="PANTHER" id="PTHR31635">
    <property type="entry name" value="REVERSE TRANSCRIPTASE DOMAIN-CONTAINING PROTEIN-RELATED"/>
    <property type="match status" value="1"/>
</dbReference>
<protein>
    <recommendedName>
        <fullName evidence="1">Reverse transcriptase domain-containing protein</fullName>
    </recommendedName>
</protein>
<dbReference type="SUPFAM" id="SSF56672">
    <property type="entry name" value="DNA/RNA polymerases"/>
    <property type="match status" value="1"/>
</dbReference>
<accession>A0A803Q963</accession>
<evidence type="ECO:0000313" key="3">
    <source>
        <dbReference type="Proteomes" id="UP000596661"/>
    </source>
</evidence>
<dbReference type="CDD" id="cd01650">
    <property type="entry name" value="RT_nLTR_like"/>
    <property type="match status" value="1"/>
</dbReference>
<evidence type="ECO:0000313" key="2">
    <source>
        <dbReference type="EnsemblPlants" id="cds.evm.model.08.1591"/>
    </source>
</evidence>
<dbReference type="Pfam" id="PF00078">
    <property type="entry name" value="RVT_1"/>
    <property type="match status" value="1"/>
</dbReference>
<dbReference type="PANTHER" id="PTHR31635:SF196">
    <property type="entry name" value="REVERSE TRANSCRIPTASE DOMAIN-CONTAINING PROTEIN-RELATED"/>
    <property type="match status" value="1"/>
</dbReference>
<dbReference type="EnsemblPlants" id="evm.model.08.1591">
    <property type="protein sequence ID" value="cds.evm.model.08.1591"/>
    <property type="gene ID" value="evm.TU.08.1591"/>
</dbReference>
<keyword evidence="3" id="KW-1185">Reference proteome</keyword>
<name>A0A803Q963_CANSA</name>
<sequence length="836" mass="95529">MVNAHWINAFPCSEVVFLPELSFDHSPILVTIYEDRFCGRKPFRYFNMWKKAIEYDKVVTKAWEEVITGTKMYCIVQKLKRVKLVLKSINQTGFTDSQKTMLSTREALAELQAKLNKEPQDVELMNQEQELRNKFTEVSKVFLVSWHKKLRIQNRIFSIEDEYGNWCDTPKKVQHAFLDYYQKLLGSTISARRKVVQEIVDLGPKVTSIHNDILLAEYTRKEVEDTIFAIDRDKAPGPDEYGSTFFQENWKLVGDEVVEAVLSFLKSRKFLKEINTTTITLIPKSKCPKSVVDFRPISCCNVIYKTATKVLCNRLRGILPDLIAANQGGFTHGRFIAHKVLVCQDLVRLYRRKNCKPSCMIKINLRKAYDTIEWGFIEEMMKALGFPSKFIALILECICTPKFSLLLNGSMCGFFNTKRGLRQGDPMSPLLFVLGMEYLSRIFTKVGEWPGFKFHDKCGQIKLNHLCFADDLLVFCNGDFISIMLLLKGLKLFSSTSGLMPNDQKIAIYCSGMSEFEVNRILEASNFKRSSLPFRYLGVPICSRKISREECQCLLEKMTSRIRPKSTGGLGLRNIQQWNVAALGRWGTIPSIWFGCVRGDESSDVVEIIGRRGNALHAEGFPPRIESISVRRRGLDNIGKGFGKMGQDLMDAIIWEVVVEEGDILITIREEQVRDMDKVIWQGDGEKMTVGDPVILKNVSSDSITNFPIETSFEERFPPMQDLPNIRGGVSQRGVQKGGPDLKRVARREEWGSTSNLETKSIFREFRLLKNGGEALRAKEEEENSFHFVKGLSHVQLHRHPINPSLLPIFDGVENFFGHKNIVRNETTFAESTLSR</sequence>
<dbReference type="InterPro" id="IPR043502">
    <property type="entry name" value="DNA/RNA_pol_sf"/>
</dbReference>
<feature type="domain" description="Reverse transcriptase" evidence="1">
    <location>
        <begin position="263"/>
        <end position="541"/>
    </location>
</feature>
<dbReference type="InterPro" id="IPR000477">
    <property type="entry name" value="RT_dom"/>
</dbReference>
<evidence type="ECO:0000259" key="1">
    <source>
        <dbReference type="PROSITE" id="PS50878"/>
    </source>
</evidence>
<organism evidence="2 3">
    <name type="scientific">Cannabis sativa</name>
    <name type="common">Hemp</name>
    <name type="synonym">Marijuana</name>
    <dbReference type="NCBI Taxonomy" id="3483"/>
    <lineage>
        <taxon>Eukaryota</taxon>
        <taxon>Viridiplantae</taxon>
        <taxon>Streptophyta</taxon>
        <taxon>Embryophyta</taxon>
        <taxon>Tracheophyta</taxon>
        <taxon>Spermatophyta</taxon>
        <taxon>Magnoliopsida</taxon>
        <taxon>eudicotyledons</taxon>
        <taxon>Gunneridae</taxon>
        <taxon>Pentapetalae</taxon>
        <taxon>rosids</taxon>
        <taxon>fabids</taxon>
        <taxon>Rosales</taxon>
        <taxon>Cannabaceae</taxon>
        <taxon>Cannabis</taxon>
    </lineage>
</organism>
<dbReference type="AlphaFoldDB" id="A0A803Q963"/>
<dbReference type="Gramene" id="evm.model.08.1591">
    <property type="protein sequence ID" value="cds.evm.model.08.1591"/>
    <property type="gene ID" value="evm.TU.08.1591"/>
</dbReference>
<dbReference type="EMBL" id="UZAU01000714">
    <property type="status" value="NOT_ANNOTATED_CDS"/>
    <property type="molecule type" value="Genomic_DNA"/>
</dbReference>
<dbReference type="PROSITE" id="PS50878">
    <property type="entry name" value="RT_POL"/>
    <property type="match status" value="1"/>
</dbReference>
<dbReference type="Proteomes" id="UP000596661">
    <property type="component" value="Chromosome 8"/>
</dbReference>
<proteinExistence type="predicted"/>